<dbReference type="EMBL" id="LR797823">
    <property type="protein sequence ID" value="CAB4241320.1"/>
    <property type="molecule type" value="Genomic_DNA"/>
</dbReference>
<proteinExistence type="predicted"/>
<name>A0A6J5TCM7_9CAUD</name>
<sequence length="108" mass="12943">MNYDNWREDKGFIKALKKARPLIKSLKVSFICFALDALVREKKLTDWNCDKYQDYLMNLLDGKRTYESWVHYTYPAIYMKSHLDGTTYEDSREGRLAWIDWMISEGTK</sequence>
<evidence type="ECO:0000313" key="1">
    <source>
        <dbReference type="EMBL" id="CAB4241320.1"/>
    </source>
</evidence>
<protein>
    <submittedName>
        <fullName evidence="1">Uncharacterized protein</fullName>
    </submittedName>
</protein>
<organism evidence="1">
    <name type="scientific">uncultured Caudovirales phage</name>
    <dbReference type="NCBI Taxonomy" id="2100421"/>
    <lineage>
        <taxon>Viruses</taxon>
        <taxon>Duplodnaviria</taxon>
        <taxon>Heunggongvirae</taxon>
        <taxon>Uroviricota</taxon>
        <taxon>Caudoviricetes</taxon>
        <taxon>Peduoviridae</taxon>
        <taxon>Maltschvirus</taxon>
        <taxon>Maltschvirus maltsch</taxon>
    </lineage>
</organism>
<accession>A0A6J5TCM7</accession>
<reference evidence="1" key="1">
    <citation type="submission" date="2020-05" db="EMBL/GenBank/DDBJ databases">
        <authorList>
            <person name="Chiriac C."/>
            <person name="Salcher M."/>
            <person name="Ghai R."/>
            <person name="Kavagutti S V."/>
        </authorList>
    </citation>
    <scope>NUCLEOTIDE SEQUENCE</scope>
</reference>
<gene>
    <name evidence="1" type="ORF">UFOVP67_47</name>
</gene>